<dbReference type="Gene3D" id="3.90.1170.20">
    <property type="entry name" value="Quinolinate phosphoribosyl transferase, N-terminal domain"/>
    <property type="match status" value="1"/>
</dbReference>
<dbReference type="FunFam" id="3.20.20.70:FF:000030">
    <property type="entry name" value="Nicotinate-nucleotide pyrophosphorylase, carboxylating"/>
    <property type="match status" value="1"/>
</dbReference>
<keyword evidence="4 6" id="KW-0328">Glycosyltransferase</keyword>
<evidence type="ECO:0000256" key="2">
    <source>
        <dbReference type="ARBA" id="ARBA00009400"/>
    </source>
</evidence>
<gene>
    <name evidence="9" type="ORF">DJ79_04320</name>
</gene>
<feature type="domain" description="Quinolinate phosphoribosyl transferase C-terminal" evidence="7">
    <location>
        <begin position="100"/>
        <end position="268"/>
    </location>
</feature>
<evidence type="ECO:0000313" key="9">
    <source>
        <dbReference type="EMBL" id="OYR68857.1"/>
    </source>
</evidence>
<evidence type="ECO:0000256" key="3">
    <source>
        <dbReference type="ARBA" id="ARBA00022642"/>
    </source>
</evidence>
<dbReference type="PIRSF" id="PIRSF006250">
    <property type="entry name" value="NadC_ModD"/>
    <property type="match status" value="1"/>
</dbReference>
<dbReference type="NCBIfam" id="TIGR00078">
    <property type="entry name" value="nadC"/>
    <property type="match status" value="1"/>
</dbReference>
<sequence length="274" mass="27867">MLTDADVERWLREDVGHHDVTNDVPGETSGRLVAKESGVAAGVDAASAVFDYLDATVTERVADGTAVEPGDALLRVAGPAQAVLRGERVAVNVAAHASGVATRTDAAVAAAREVDDDVRVAATRKTTPGLRGVEKRAVAAAGGDTHRLDLSHMVMVKDNHVAELGLTEAIERFRERASFATGVEVEVEGPDAAARAAAAGADVVLLDNMAPPETTAAAERVAAADGDALTEASGGITVETVPDYAATGVDVISMGGLTHSAPALDLSFRTGSGG</sequence>
<dbReference type="EC" id="2.4.2.19" evidence="6"/>
<evidence type="ECO:0000259" key="8">
    <source>
        <dbReference type="Pfam" id="PF02749"/>
    </source>
</evidence>
<accession>A0A256JKU1</accession>
<comment type="function">
    <text evidence="6">Involved in the catabolism of quinolinic acid (QA).</text>
</comment>
<dbReference type="SUPFAM" id="SSF51690">
    <property type="entry name" value="Nicotinate/Quinolinate PRTase C-terminal domain-like"/>
    <property type="match status" value="1"/>
</dbReference>
<dbReference type="GO" id="GO:0005737">
    <property type="term" value="C:cytoplasm"/>
    <property type="evidence" value="ECO:0007669"/>
    <property type="project" value="TreeGrafter"/>
</dbReference>
<dbReference type="InterPro" id="IPR022412">
    <property type="entry name" value="Quinolinate_PRibosylTrfase_N"/>
</dbReference>
<dbReference type="Proteomes" id="UP000215607">
    <property type="component" value="Unassembled WGS sequence"/>
</dbReference>
<keyword evidence="5 6" id="KW-0808">Transferase</keyword>
<evidence type="ECO:0000259" key="7">
    <source>
        <dbReference type="Pfam" id="PF01729"/>
    </source>
</evidence>
<dbReference type="AlphaFoldDB" id="A0A256JKU1"/>
<proteinExistence type="inferred from homology"/>
<dbReference type="InterPro" id="IPR027277">
    <property type="entry name" value="NadC/ModD"/>
</dbReference>
<comment type="subunit">
    <text evidence="6">Hexamer formed by 3 homodimers.</text>
</comment>
<name>A0A256JKU1_HALEZ</name>
<keyword evidence="3 6" id="KW-0662">Pyridine nucleotide biosynthesis</keyword>
<dbReference type="InterPro" id="IPR036068">
    <property type="entry name" value="Nicotinate_pribotase-like_C"/>
</dbReference>
<evidence type="ECO:0000256" key="4">
    <source>
        <dbReference type="ARBA" id="ARBA00022676"/>
    </source>
</evidence>
<dbReference type="PANTHER" id="PTHR32179">
    <property type="entry name" value="NICOTINATE-NUCLEOTIDE PYROPHOSPHORYLASE [CARBOXYLATING]"/>
    <property type="match status" value="1"/>
</dbReference>
<evidence type="ECO:0000256" key="6">
    <source>
        <dbReference type="PIRNR" id="PIRNR006250"/>
    </source>
</evidence>
<dbReference type="GO" id="GO:0034213">
    <property type="term" value="P:quinolinate catabolic process"/>
    <property type="evidence" value="ECO:0007669"/>
    <property type="project" value="TreeGrafter"/>
</dbReference>
<dbReference type="InterPro" id="IPR002638">
    <property type="entry name" value="Quinolinate_PRibosylTrfase_C"/>
</dbReference>
<dbReference type="GO" id="GO:0009435">
    <property type="term" value="P:NAD+ biosynthetic process"/>
    <property type="evidence" value="ECO:0007669"/>
    <property type="project" value="UniProtKB-UniPathway"/>
</dbReference>
<comment type="catalytic activity">
    <reaction evidence="6">
        <text>nicotinate beta-D-ribonucleotide + CO2 + diphosphate = quinolinate + 5-phospho-alpha-D-ribose 1-diphosphate + 2 H(+)</text>
        <dbReference type="Rhea" id="RHEA:12733"/>
        <dbReference type="ChEBI" id="CHEBI:15378"/>
        <dbReference type="ChEBI" id="CHEBI:16526"/>
        <dbReference type="ChEBI" id="CHEBI:29959"/>
        <dbReference type="ChEBI" id="CHEBI:33019"/>
        <dbReference type="ChEBI" id="CHEBI:57502"/>
        <dbReference type="ChEBI" id="CHEBI:58017"/>
        <dbReference type="EC" id="2.4.2.19"/>
    </reaction>
</comment>
<dbReference type="CDD" id="cd01572">
    <property type="entry name" value="QPRTase"/>
    <property type="match status" value="1"/>
</dbReference>
<dbReference type="Gene3D" id="3.20.20.70">
    <property type="entry name" value="Aldolase class I"/>
    <property type="match status" value="1"/>
</dbReference>
<dbReference type="Pfam" id="PF01729">
    <property type="entry name" value="QRPTase_C"/>
    <property type="match status" value="1"/>
</dbReference>
<protein>
    <recommendedName>
        <fullName evidence="6">Nicotinate-nucleotide pyrophosphorylase [carboxylating]</fullName>
        <ecNumber evidence="6">2.4.2.19</ecNumber>
    </recommendedName>
    <alternativeName>
        <fullName evidence="6">Quinolinate phosphoribosyltransferase [decarboxylating]</fullName>
    </alternativeName>
</protein>
<dbReference type="InterPro" id="IPR037128">
    <property type="entry name" value="Quinolinate_PRibosylTase_N_sf"/>
</dbReference>
<feature type="domain" description="Quinolinate phosphoribosyl transferase N-terminal" evidence="8">
    <location>
        <begin position="27"/>
        <end position="98"/>
    </location>
</feature>
<dbReference type="PANTHER" id="PTHR32179:SF3">
    <property type="entry name" value="NICOTINATE-NUCLEOTIDE PYROPHOSPHORYLASE [CARBOXYLATING]"/>
    <property type="match status" value="1"/>
</dbReference>
<dbReference type="RefSeq" id="WP_094592713.1">
    <property type="nucleotide sequence ID" value="NZ_NHPA01000028.1"/>
</dbReference>
<dbReference type="InterPro" id="IPR013785">
    <property type="entry name" value="Aldolase_TIM"/>
</dbReference>
<dbReference type="GO" id="GO:0004514">
    <property type="term" value="F:nicotinate-nucleotide diphosphorylase (carboxylating) activity"/>
    <property type="evidence" value="ECO:0007669"/>
    <property type="project" value="UniProtKB-EC"/>
</dbReference>
<comment type="similarity">
    <text evidence="2 6">Belongs to the NadC/ModD family.</text>
</comment>
<dbReference type="InterPro" id="IPR004393">
    <property type="entry name" value="NadC"/>
</dbReference>
<evidence type="ECO:0000256" key="1">
    <source>
        <dbReference type="ARBA" id="ARBA00004893"/>
    </source>
</evidence>
<organism evidence="9 10">
    <name type="scientific">Halorubrum ezzemoulense</name>
    <name type="common">Halorubrum chaoviator</name>
    <dbReference type="NCBI Taxonomy" id="337243"/>
    <lineage>
        <taxon>Archaea</taxon>
        <taxon>Methanobacteriati</taxon>
        <taxon>Methanobacteriota</taxon>
        <taxon>Stenosarchaea group</taxon>
        <taxon>Halobacteria</taxon>
        <taxon>Halobacteriales</taxon>
        <taxon>Haloferacaceae</taxon>
        <taxon>Halorubrum</taxon>
    </lineage>
</organism>
<reference evidence="9 10" key="1">
    <citation type="journal article" date="2014" name="Front. Microbiol.">
        <title>Population and genomic analysis of the genus Halorubrum.</title>
        <authorList>
            <person name="Fullmer M.S."/>
            <person name="Soucy S.M."/>
            <person name="Swithers K.S."/>
            <person name="Makkay A.M."/>
            <person name="Wheeler R."/>
            <person name="Ventosa A."/>
            <person name="Gogarten J.P."/>
            <person name="Papke R.T."/>
        </authorList>
    </citation>
    <scope>NUCLEOTIDE SEQUENCE [LARGE SCALE GENOMIC DNA]</scope>
    <source>
        <strain evidence="9 10">Ga2p</strain>
    </source>
</reference>
<comment type="caution">
    <text evidence="9">The sequence shown here is derived from an EMBL/GenBank/DDBJ whole genome shotgun (WGS) entry which is preliminary data.</text>
</comment>
<dbReference type="Pfam" id="PF02749">
    <property type="entry name" value="QRPTase_N"/>
    <property type="match status" value="1"/>
</dbReference>
<dbReference type="UniPathway" id="UPA00253">
    <property type="reaction ID" value="UER00331"/>
</dbReference>
<evidence type="ECO:0000313" key="10">
    <source>
        <dbReference type="Proteomes" id="UP000215607"/>
    </source>
</evidence>
<dbReference type="EMBL" id="NHPA01000028">
    <property type="protein sequence ID" value="OYR68857.1"/>
    <property type="molecule type" value="Genomic_DNA"/>
</dbReference>
<comment type="pathway">
    <text evidence="1 6">Cofactor biosynthesis; NAD(+) biosynthesis; nicotinate D-ribonucleotide from quinolinate: step 1/1.</text>
</comment>
<evidence type="ECO:0000256" key="5">
    <source>
        <dbReference type="ARBA" id="ARBA00022679"/>
    </source>
</evidence>
<dbReference type="SUPFAM" id="SSF54675">
    <property type="entry name" value="Nicotinate/Quinolinate PRTase N-terminal domain-like"/>
    <property type="match status" value="1"/>
</dbReference>